<dbReference type="KEGG" id="mno:Mnod_7480"/>
<keyword evidence="8" id="KW-1003">Cell membrane</keyword>
<dbReference type="UniPathway" id="UPA00609">
    <property type="reaction ID" value="UER00664"/>
</dbReference>
<keyword evidence="13" id="KW-0443">Lipid metabolism</keyword>
<dbReference type="GO" id="GO:0005886">
    <property type="term" value="C:plasma membrane"/>
    <property type="evidence" value="ECO:0007669"/>
    <property type="project" value="UniProtKB-SubCell"/>
</dbReference>
<evidence type="ECO:0000256" key="4">
    <source>
        <dbReference type="ARBA" id="ARBA00005189"/>
    </source>
</evidence>
<feature type="chain" id="PRO_5002872050" description="CDP-diacylglycerol pyrophosphatase" evidence="19">
    <location>
        <begin position="22"/>
        <end position="253"/>
    </location>
</feature>
<keyword evidence="10" id="KW-0812">Transmembrane</keyword>
<evidence type="ECO:0000256" key="18">
    <source>
        <dbReference type="ARBA" id="ARBA00032892"/>
    </source>
</evidence>
<sequence length="253" mass="27035">MPFSIRAVFGSLAALAVMATAAEALPRDSLWLVVRSCLGAERLTGLPFPCVLVKAGDRTDPGYVLVRPPGARSHVLVVPTTPIIGIEAPALQSAQGFAYWRAALDSRRYIVDALKSRLPLSDVALAVNSKGGRSQDQLHIHLDCVDPSVRATLDARSGLIGSKWTRLPFGLEGDHYYALRVGAMNARDFNPFAALAHLPATRGGLSATSLAVVATSPNDPHPGFYILAYQAPRAHAEALLDHQCEIASQVAKR</sequence>
<keyword evidence="12" id="KW-1133">Transmembrane helix</keyword>
<dbReference type="EMBL" id="CP001349">
    <property type="protein sequence ID" value="ACL62217.1"/>
    <property type="molecule type" value="Genomic_DNA"/>
</dbReference>
<reference evidence="20 21" key="1">
    <citation type="submission" date="2009-01" db="EMBL/GenBank/DDBJ databases">
        <title>Complete sequence of chromosome of Methylobacterium nodulans ORS 2060.</title>
        <authorList>
            <consortium name="US DOE Joint Genome Institute"/>
            <person name="Lucas S."/>
            <person name="Copeland A."/>
            <person name="Lapidus A."/>
            <person name="Glavina del Rio T."/>
            <person name="Dalin E."/>
            <person name="Tice H."/>
            <person name="Bruce D."/>
            <person name="Goodwin L."/>
            <person name="Pitluck S."/>
            <person name="Sims D."/>
            <person name="Brettin T."/>
            <person name="Detter J.C."/>
            <person name="Han C."/>
            <person name="Larimer F."/>
            <person name="Land M."/>
            <person name="Hauser L."/>
            <person name="Kyrpides N."/>
            <person name="Ivanova N."/>
            <person name="Marx C.J."/>
            <person name="Richardson P."/>
        </authorList>
    </citation>
    <scope>NUCLEOTIDE SEQUENCE [LARGE SCALE GENOMIC DNA]</scope>
    <source>
        <strain evidence="21">LMG 21967 / CNCM I-2342 / ORS 2060</strain>
    </source>
</reference>
<keyword evidence="15" id="KW-0594">Phospholipid biosynthesis</keyword>
<organism evidence="20 21">
    <name type="scientific">Methylobacterium nodulans (strain LMG 21967 / CNCM I-2342 / ORS 2060)</name>
    <dbReference type="NCBI Taxonomy" id="460265"/>
    <lineage>
        <taxon>Bacteria</taxon>
        <taxon>Pseudomonadati</taxon>
        <taxon>Pseudomonadota</taxon>
        <taxon>Alphaproteobacteria</taxon>
        <taxon>Hyphomicrobiales</taxon>
        <taxon>Methylobacteriaceae</taxon>
        <taxon>Methylobacterium</taxon>
    </lineage>
</organism>
<dbReference type="InterPro" id="IPR036265">
    <property type="entry name" value="HIT-like_sf"/>
</dbReference>
<evidence type="ECO:0000256" key="8">
    <source>
        <dbReference type="ARBA" id="ARBA00022475"/>
    </source>
</evidence>
<gene>
    <name evidence="20" type="ordered locus">Mnod_7480</name>
</gene>
<comment type="subcellular location">
    <subcellularLocation>
        <location evidence="2">Cell membrane</location>
        <topology evidence="2">Single-pass membrane protein</topology>
    </subcellularLocation>
</comment>
<dbReference type="GO" id="GO:0008654">
    <property type="term" value="P:phospholipid biosynthetic process"/>
    <property type="evidence" value="ECO:0007669"/>
    <property type="project" value="UniProtKB-KW"/>
</dbReference>
<evidence type="ECO:0000256" key="14">
    <source>
        <dbReference type="ARBA" id="ARBA00023136"/>
    </source>
</evidence>
<feature type="signal peptide" evidence="19">
    <location>
        <begin position="1"/>
        <end position="21"/>
    </location>
</feature>
<keyword evidence="14" id="KW-0472">Membrane</keyword>
<dbReference type="Pfam" id="PF02611">
    <property type="entry name" value="CDH"/>
    <property type="match status" value="1"/>
</dbReference>
<evidence type="ECO:0000256" key="6">
    <source>
        <dbReference type="ARBA" id="ARBA00012375"/>
    </source>
</evidence>
<dbReference type="Gene3D" id="3.30.428.30">
    <property type="entry name" value="HIT family - CDH-like"/>
    <property type="match status" value="1"/>
</dbReference>
<evidence type="ECO:0000256" key="17">
    <source>
        <dbReference type="ARBA" id="ARBA00032888"/>
    </source>
</evidence>
<dbReference type="InterPro" id="IPR003763">
    <property type="entry name" value="CDP-diacylglyc_Pase"/>
</dbReference>
<keyword evidence="11 20" id="KW-0378">Hydrolase</keyword>
<dbReference type="HOGENOM" id="CLU_077117_1_0_5"/>
<evidence type="ECO:0000256" key="10">
    <source>
        <dbReference type="ARBA" id="ARBA00022692"/>
    </source>
</evidence>
<evidence type="ECO:0000256" key="12">
    <source>
        <dbReference type="ARBA" id="ARBA00022989"/>
    </source>
</evidence>
<evidence type="ECO:0000313" key="21">
    <source>
        <dbReference type="Proteomes" id="UP000008207"/>
    </source>
</evidence>
<evidence type="ECO:0000256" key="16">
    <source>
        <dbReference type="ARBA" id="ARBA00023264"/>
    </source>
</evidence>
<comment type="pathway">
    <text evidence="4">Lipid metabolism.</text>
</comment>
<evidence type="ECO:0000256" key="11">
    <source>
        <dbReference type="ARBA" id="ARBA00022801"/>
    </source>
</evidence>
<dbReference type="GO" id="GO:0046342">
    <property type="term" value="P:CDP-diacylglycerol catabolic process"/>
    <property type="evidence" value="ECO:0007669"/>
    <property type="project" value="UniProtKB-UniPathway"/>
</dbReference>
<evidence type="ECO:0000313" key="20">
    <source>
        <dbReference type="EMBL" id="ACL62217.1"/>
    </source>
</evidence>
<comment type="similarity">
    <text evidence="5">Belongs to the Cdh family.</text>
</comment>
<evidence type="ECO:0000256" key="5">
    <source>
        <dbReference type="ARBA" id="ARBA00006435"/>
    </source>
</evidence>
<name>B8IPC5_METNO</name>
<accession>B8IPC5</accession>
<keyword evidence="19" id="KW-0732">Signal</keyword>
<evidence type="ECO:0000256" key="19">
    <source>
        <dbReference type="SAM" id="SignalP"/>
    </source>
</evidence>
<dbReference type="eggNOG" id="COG2134">
    <property type="taxonomic scope" value="Bacteria"/>
</dbReference>
<dbReference type="GO" id="GO:0008715">
    <property type="term" value="F:CDP-diacylglycerol diphosphatase activity"/>
    <property type="evidence" value="ECO:0007669"/>
    <property type="project" value="UniProtKB-EC"/>
</dbReference>
<evidence type="ECO:0000256" key="3">
    <source>
        <dbReference type="ARBA" id="ARBA00004927"/>
    </source>
</evidence>
<comment type="catalytic activity">
    <reaction evidence="1">
        <text>a CDP-1,2-diacyl-sn-glycerol + H2O = a 1,2-diacyl-sn-glycero-3-phosphate + CMP + 2 H(+)</text>
        <dbReference type="Rhea" id="RHEA:15221"/>
        <dbReference type="ChEBI" id="CHEBI:15377"/>
        <dbReference type="ChEBI" id="CHEBI:15378"/>
        <dbReference type="ChEBI" id="CHEBI:58332"/>
        <dbReference type="ChEBI" id="CHEBI:58608"/>
        <dbReference type="ChEBI" id="CHEBI:60377"/>
        <dbReference type="EC" id="3.6.1.26"/>
    </reaction>
</comment>
<evidence type="ECO:0000256" key="7">
    <source>
        <dbReference type="ARBA" id="ARBA00019608"/>
    </source>
</evidence>
<dbReference type="AlphaFoldDB" id="B8IPC5"/>
<keyword evidence="21" id="KW-1185">Reference proteome</keyword>
<evidence type="ECO:0000256" key="13">
    <source>
        <dbReference type="ARBA" id="ARBA00023098"/>
    </source>
</evidence>
<evidence type="ECO:0000256" key="15">
    <source>
        <dbReference type="ARBA" id="ARBA00023209"/>
    </source>
</evidence>
<evidence type="ECO:0000256" key="1">
    <source>
        <dbReference type="ARBA" id="ARBA00001007"/>
    </source>
</evidence>
<proteinExistence type="inferred from homology"/>
<dbReference type="Proteomes" id="UP000008207">
    <property type="component" value="Chromosome"/>
</dbReference>
<dbReference type="SUPFAM" id="SSF54197">
    <property type="entry name" value="HIT-like"/>
    <property type="match status" value="1"/>
</dbReference>
<dbReference type="RefSeq" id="WP_015933775.1">
    <property type="nucleotide sequence ID" value="NC_011894.1"/>
</dbReference>
<protein>
    <recommendedName>
        <fullName evidence="7">CDP-diacylglycerol pyrophosphatase</fullName>
        <ecNumber evidence="6">3.6.1.26</ecNumber>
    </recommendedName>
    <alternativeName>
        <fullName evidence="17">CDP-diacylglycerol phosphatidylhydrolase</fullName>
    </alternativeName>
    <alternativeName>
        <fullName evidence="18">CDP-diglyceride hydrolase</fullName>
    </alternativeName>
</protein>
<evidence type="ECO:0000256" key="2">
    <source>
        <dbReference type="ARBA" id="ARBA00004162"/>
    </source>
</evidence>
<keyword evidence="16" id="KW-1208">Phospholipid metabolism</keyword>
<dbReference type="STRING" id="460265.Mnod_7480"/>
<dbReference type="EC" id="3.6.1.26" evidence="6"/>
<comment type="pathway">
    <text evidence="3">Phospholipid metabolism; CDP-diacylglycerol degradation; phosphatidate from CDP-diacylglycerol: step 1/1.</text>
</comment>
<keyword evidence="9" id="KW-0444">Lipid biosynthesis</keyword>
<evidence type="ECO:0000256" key="9">
    <source>
        <dbReference type="ARBA" id="ARBA00022516"/>
    </source>
</evidence>